<dbReference type="GO" id="GO:0016887">
    <property type="term" value="F:ATP hydrolysis activity"/>
    <property type="evidence" value="ECO:0007669"/>
    <property type="project" value="TreeGrafter"/>
</dbReference>
<dbReference type="InterPro" id="IPR007502">
    <property type="entry name" value="Helicase-assoc_dom"/>
</dbReference>
<evidence type="ECO:0000259" key="12">
    <source>
        <dbReference type="PROSITE" id="PS50137"/>
    </source>
</evidence>
<dbReference type="PANTHER" id="PTHR18934:SF119">
    <property type="entry name" value="ATP-DEPENDENT RNA HELICASE A"/>
    <property type="match status" value="1"/>
</dbReference>
<keyword evidence="8" id="KW-0067">ATP-binding</keyword>
<evidence type="ECO:0000256" key="5">
    <source>
        <dbReference type="ARBA" id="ARBA00022741"/>
    </source>
</evidence>
<evidence type="ECO:0000256" key="7">
    <source>
        <dbReference type="ARBA" id="ARBA00022806"/>
    </source>
</evidence>
<evidence type="ECO:0000256" key="3">
    <source>
        <dbReference type="ARBA" id="ARBA00012552"/>
    </source>
</evidence>
<feature type="region of interest" description="Disordered" evidence="11">
    <location>
        <begin position="90"/>
        <end position="129"/>
    </location>
</feature>
<dbReference type="InterPro" id="IPR027417">
    <property type="entry name" value="P-loop_NTPase"/>
</dbReference>
<proteinExistence type="inferred from homology"/>
<protein>
    <recommendedName>
        <fullName evidence="3">RNA helicase</fullName>
        <ecNumber evidence="3">3.6.4.13</ecNumber>
    </recommendedName>
</protein>
<dbReference type="GO" id="GO:1990904">
    <property type="term" value="C:ribonucleoprotein complex"/>
    <property type="evidence" value="ECO:0007669"/>
    <property type="project" value="TreeGrafter"/>
</dbReference>
<dbReference type="PROSITE" id="PS51194">
    <property type="entry name" value="HELICASE_CTER"/>
    <property type="match status" value="1"/>
</dbReference>
<dbReference type="Gene3D" id="3.40.50.300">
    <property type="entry name" value="P-loop containing nucleotide triphosphate hydrolases"/>
    <property type="match status" value="2"/>
</dbReference>
<evidence type="ECO:0000259" key="14">
    <source>
        <dbReference type="PROSITE" id="PS51194"/>
    </source>
</evidence>
<evidence type="ECO:0000256" key="9">
    <source>
        <dbReference type="ARBA" id="ARBA00023242"/>
    </source>
</evidence>
<dbReference type="PROSITE" id="PS00690">
    <property type="entry name" value="DEAH_ATP_HELICASE"/>
    <property type="match status" value="1"/>
</dbReference>
<evidence type="ECO:0000256" key="4">
    <source>
        <dbReference type="ARBA" id="ARBA00022737"/>
    </source>
</evidence>
<dbReference type="GO" id="GO:0003724">
    <property type="term" value="F:RNA helicase activity"/>
    <property type="evidence" value="ECO:0007669"/>
    <property type="project" value="UniProtKB-EC"/>
</dbReference>
<reference evidence="15" key="1">
    <citation type="submission" date="2020-07" db="EMBL/GenBank/DDBJ databases">
        <title>Multicomponent nature underlies the extraordinary mechanical properties of spider dragline silk.</title>
        <authorList>
            <person name="Kono N."/>
            <person name="Nakamura H."/>
            <person name="Mori M."/>
            <person name="Yoshida Y."/>
            <person name="Ohtoshi R."/>
            <person name="Malay A.D."/>
            <person name="Moran D.A.P."/>
            <person name="Tomita M."/>
            <person name="Numata K."/>
            <person name="Arakawa K."/>
        </authorList>
    </citation>
    <scope>NUCLEOTIDE SEQUENCE</scope>
</reference>
<dbReference type="InterPro" id="IPR002464">
    <property type="entry name" value="DNA/RNA_helicase_DEAH_CS"/>
</dbReference>
<dbReference type="InterPro" id="IPR001650">
    <property type="entry name" value="Helicase_C-like"/>
</dbReference>
<dbReference type="Gene3D" id="1.20.120.1080">
    <property type="match status" value="1"/>
</dbReference>
<sequence>SDKMGDVTKSFLYAWCGKNKVTPCYEVKAVGNKQRQRFLCEVTVQGFDYVGVGNSTNKKDAQTNAARDFLLYLVRAEKISQSEVPVELPTGLQTENQGPSELPAGGPLAPHIQLKSSDPNYPIKENYTPFNQGSVPNYVQRVEEQKKMEEAEDLDINSGIHGNWTLDNAKSRLHQFLQCNKLNQEYKYSVVGPDHNRSYLCEMNVYVRQLGRTLSAREHGSNKQMASKSCALSLVRQLYHLQVIEAYSGVAKKKEVDKLEPYEVSIDPKLIQDIEEVLKELEIRPVEIPDNPNTEEPILLTLEKNVEIDTQSRAHPSGVVPWSPPQPNWNPWTSCNIDEGPLAAMSLGVISNSLKEEYNQKLENNSTFQKMLEIRKELPVYQFQENILDAIRNNSVVIIRGATGCGKTTQVPQYILDHYLTSECGADCCVVVTQPRRISAVSVAERIAEERAESLGQVTGYSVRFESCLPRPYGSILFCTVGVLLRKLECGLRGVSHVIVDEIHERDVNSDFIMVVLRDMVRAFPQLRVILMSATIDTSLFQEYFGNCPIIEVSGRTFPVQEYFLEDCIQMLNFVPPPSTKKRKRDDEALELEEPDENLNKVIGDDYSPVTKQAMGSLSEKELSFELIEALLSYIKGLNVPGAVLVFLPGWNLIFALMRHLQQHPKFGTKEYCILPLHSQVPREDQHRVFEPVDDGVTKIILSTNIAETSITINDVVYVIDSCKVKMKLFTSHNNMTNYATVWASKTNLEQRKGRAGRVRAGFTFRLCSKARFEKLENYTTPEILRTPLHEISLAIKLLRLGDIGKFLSKALEPPPIDAVIESEVLLRGMGALDRCSELTPLGKILARLPIEPRLGKMLVLACVFSCGDALCTIAAHSSTFPEPFDTPYPKRLAHVHRKFCGSRYSDHLTMLNAFIHWEEAHMVGELKERTLCDAFSLNQATLRITHDARNQLKDLLIASEFPESCLECQQCNFNGCDSTLDIVVALLAMGFYPNVCYHKEKRKVITTEGKAALVHKSSVNCTNLPPKFPSPFFVFGEKIRTRAVACKQMTMVTPLHLLLFGCKKVEFVNGYVQIDRWINFKMPPRDAAVIVALQPAIEDLIMYVATEPQTVADPQPINKKIVDLIGRLCDINAGKFLLDGIDEEKDYMNGPPRKMQRLSGGIARGGFPRGYSAGGRFTSGSSYGSRGFGNRNSGNFGGRGSRGFRNFGGESFGSGNYANRGGGSFGSGNYADKGGGSFGSGNYENRGGGNYGGRGSYGNNSRASERSTGGFVGFENQGSMRNLDKDYNNQDGGYGNQDRGFGNQGSGYGMQDRGYSNQGMDMEVKIEVMVIKVVDWRSGNQEGDLEVMVIKAVDLKVKMYMETKIEALLIKVVDI</sequence>
<dbReference type="GO" id="GO:0040029">
    <property type="term" value="P:epigenetic regulation of gene expression"/>
    <property type="evidence" value="ECO:0007669"/>
    <property type="project" value="UniProtKB-ARBA"/>
</dbReference>
<dbReference type="PROSITE" id="PS51192">
    <property type="entry name" value="HELICASE_ATP_BIND_1"/>
    <property type="match status" value="1"/>
</dbReference>
<keyword evidence="10" id="KW-0694">RNA-binding</keyword>
<keyword evidence="16" id="KW-1185">Reference proteome</keyword>
<dbReference type="GO" id="GO:0043138">
    <property type="term" value="F:3'-5' DNA helicase activity"/>
    <property type="evidence" value="ECO:0007669"/>
    <property type="project" value="TreeGrafter"/>
</dbReference>
<dbReference type="SMART" id="SM00490">
    <property type="entry name" value="HELICc"/>
    <property type="match status" value="1"/>
</dbReference>
<dbReference type="SMART" id="SM00487">
    <property type="entry name" value="DEXDc"/>
    <property type="match status" value="1"/>
</dbReference>
<dbReference type="FunFam" id="3.40.50.300:FF:000284">
    <property type="entry name" value="probable ATP-dependent RNA helicase YTHDC2"/>
    <property type="match status" value="1"/>
</dbReference>
<accession>A0A8X6L995</accession>
<evidence type="ECO:0000256" key="10">
    <source>
        <dbReference type="PROSITE-ProRule" id="PRU00266"/>
    </source>
</evidence>
<dbReference type="FunFam" id="3.30.160.20:FF:000026">
    <property type="entry name" value="ATP-dependent RNA helicase A"/>
    <property type="match status" value="1"/>
</dbReference>
<comment type="similarity">
    <text evidence="2">Belongs to the DEAD box helicase family. DEAH subfamily.</text>
</comment>
<dbReference type="GO" id="GO:0050684">
    <property type="term" value="P:regulation of mRNA processing"/>
    <property type="evidence" value="ECO:0007669"/>
    <property type="project" value="TreeGrafter"/>
</dbReference>
<feature type="non-terminal residue" evidence="15">
    <location>
        <position position="1376"/>
    </location>
</feature>
<evidence type="ECO:0000256" key="6">
    <source>
        <dbReference type="ARBA" id="ARBA00022801"/>
    </source>
</evidence>
<feature type="domain" description="Helicase ATP-binding" evidence="13">
    <location>
        <begin position="388"/>
        <end position="554"/>
    </location>
</feature>
<dbReference type="Pfam" id="PF00035">
    <property type="entry name" value="dsrm"/>
    <property type="match status" value="2"/>
</dbReference>
<dbReference type="SUPFAM" id="SSF54768">
    <property type="entry name" value="dsRNA-binding domain-like"/>
    <property type="match status" value="2"/>
</dbReference>
<dbReference type="SMART" id="SM00847">
    <property type="entry name" value="HA2"/>
    <property type="match status" value="1"/>
</dbReference>
<keyword evidence="4" id="KW-0677">Repeat</keyword>
<dbReference type="GO" id="GO:0005730">
    <property type="term" value="C:nucleolus"/>
    <property type="evidence" value="ECO:0007669"/>
    <property type="project" value="TreeGrafter"/>
</dbReference>
<evidence type="ECO:0000256" key="1">
    <source>
        <dbReference type="ARBA" id="ARBA00004123"/>
    </source>
</evidence>
<organism evidence="15 16">
    <name type="scientific">Trichonephila clavata</name>
    <name type="common">Joro spider</name>
    <name type="synonym">Nephila clavata</name>
    <dbReference type="NCBI Taxonomy" id="2740835"/>
    <lineage>
        <taxon>Eukaryota</taxon>
        <taxon>Metazoa</taxon>
        <taxon>Ecdysozoa</taxon>
        <taxon>Arthropoda</taxon>
        <taxon>Chelicerata</taxon>
        <taxon>Arachnida</taxon>
        <taxon>Araneae</taxon>
        <taxon>Araneomorphae</taxon>
        <taxon>Entelegynae</taxon>
        <taxon>Araneoidea</taxon>
        <taxon>Nephilidae</taxon>
        <taxon>Trichonephila</taxon>
    </lineage>
</organism>
<feature type="region of interest" description="Disordered" evidence="11">
    <location>
        <begin position="1255"/>
        <end position="1310"/>
    </location>
</feature>
<dbReference type="GO" id="GO:0003725">
    <property type="term" value="F:double-stranded RNA binding"/>
    <property type="evidence" value="ECO:0007669"/>
    <property type="project" value="InterPro"/>
</dbReference>
<comment type="subcellular location">
    <subcellularLocation>
        <location evidence="1">Nucleus</location>
    </subcellularLocation>
</comment>
<feature type="domain" description="DRBM" evidence="12">
    <location>
        <begin position="168"/>
        <end position="240"/>
    </location>
</feature>
<comment type="caution">
    <text evidence="15">The sequence shown here is derived from an EMBL/GenBank/DDBJ whole genome shotgun (WGS) entry which is preliminary data.</text>
</comment>
<dbReference type="SUPFAM" id="SSF52540">
    <property type="entry name" value="P-loop containing nucleoside triphosphate hydrolases"/>
    <property type="match status" value="1"/>
</dbReference>
<keyword evidence="6" id="KW-0378">Hydrolase</keyword>
<dbReference type="FunFam" id="3.30.160.20:FF:000028">
    <property type="entry name" value="ATP-dependent RNA helicase A"/>
    <property type="match status" value="1"/>
</dbReference>
<dbReference type="InterPro" id="IPR044445">
    <property type="entry name" value="DHX9_DSRM_1"/>
</dbReference>
<dbReference type="GO" id="GO:0045944">
    <property type="term" value="P:positive regulation of transcription by RNA polymerase II"/>
    <property type="evidence" value="ECO:0007669"/>
    <property type="project" value="TreeGrafter"/>
</dbReference>
<gene>
    <name evidence="15" type="primary">dhx9</name>
    <name evidence="15" type="ORF">TNCT_61821</name>
</gene>
<evidence type="ECO:0000256" key="11">
    <source>
        <dbReference type="SAM" id="MobiDB-lite"/>
    </source>
</evidence>
<evidence type="ECO:0000259" key="13">
    <source>
        <dbReference type="PROSITE" id="PS51192"/>
    </source>
</evidence>
<evidence type="ECO:0000313" key="15">
    <source>
        <dbReference type="EMBL" id="GFR02396.1"/>
    </source>
</evidence>
<dbReference type="InterPro" id="IPR044446">
    <property type="entry name" value="DHX9_DSRM_2"/>
</dbReference>
<dbReference type="Pfam" id="PF21010">
    <property type="entry name" value="HA2_C"/>
    <property type="match status" value="1"/>
</dbReference>
<dbReference type="Proteomes" id="UP000887116">
    <property type="component" value="Unassembled WGS sequence"/>
</dbReference>
<dbReference type="CDD" id="cd19854">
    <property type="entry name" value="DSRM_DHX9_rpt1"/>
    <property type="match status" value="1"/>
</dbReference>
<dbReference type="InterPro" id="IPR011545">
    <property type="entry name" value="DEAD/DEAH_box_helicase_dom"/>
</dbReference>
<keyword evidence="9" id="KW-0539">Nucleus</keyword>
<dbReference type="InterPro" id="IPR011709">
    <property type="entry name" value="DEAD-box_helicase_OB_fold"/>
</dbReference>
<dbReference type="CDD" id="cd19855">
    <property type="entry name" value="DSRM_DHX9_rpt2"/>
    <property type="match status" value="1"/>
</dbReference>
<dbReference type="EC" id="3.6.4.13" evidence="3"/>
<evidence type="ECO:0000256" key="8">
    <source>
        <dbReference type="ARBA" id="ARBA00022840"/>
    </source>
</evidence>
<name>A0A8X6L995_TRICU</name>
<dbReference type="Pfam" id="PF00270">
    <property type="entry name" value="DEAD"/>
    <property type="match status" value="1"/>
</dbReference>
<feature type="domain" description="DRBM" evidence="12">
    <location>
        <begin position="7"/>
        <end position="75"/>
    </location>
</feature>
<dbReference type="Pfam" id="PF07717">
    <property type="entry name" value="OB_NTP_bind"/>
    <property type="match status" value="1"/>
</dbReference>
<dbReference type="Gene3D" id="3.30.160.20">
    <property type="match status" value="2"/>
</dbReference>
<dbReference type="InterPro" id="IPR014720">
    <property type="entry name" value="dsRBD_dom"/>
</dbReference>
<dbReference type="SMART" id="SM00358">
    <property type="entry name" value="DSRM"/>
    <property type="match status" value="2"/>
</dbReference>
<dbReference type="CDD" id="cd18791">
    <property type="entry name" value="SF2_C_RHA"/>
    <property type="match status" value="1"/>
</dbReference>
<dbReference type="Pfam" id="PF00271">
    <property type="entry name" value="Helicase_C"/>
    <property type="match status" value="1"/>
</dbReference>
<dbReference type="PANTHER" id="PTHR18934">
    <property type="entry name" value="ATP-DEPENDENT RNA HELICASE"/>
    <property type="match status" value="1"/>
</dbReference>
<dbReference type="PROSITE" id="PS50137">
    <property type="entry name" value="DS_RBD"/>
    <property type="match status" value="2"/>
</dbReference>
<dbReference type="EMBL" id="BMAO01005593">
    <property type="protein sequence ID" value="GFR02396.1"/>
    <property type="molecule type" value="Genomic_DNA"/>
</dbReference>
<dbReference type="InterPro" id="IPR014001">
    <property type="entry name" value="Helicase_ATP-bd"/>
</dbReference>
<evidence type="ECO:0000256" key="2">
    <source>
        <dbReference type="ARBA" id="ARBA00008792"/>
    </source>
</evidence>
<dbReference type="FunFam" id="3.40.50.300:FF:000677">
    <property type="entry name" value="ATP-dependent RNA helicase A"/>
    <property type="match status" value="1"/>
</dbReference>
<evidence type="ECO:0000313" key="16">
    <source>
        <dbReference type="Proteomes" id="UP000887116"/>
    </source>
</evidence>
<dbReference type="OrthoDB" id="6424779at2759"/>
<keyword evidence="7 15" id="KW-0347">Helicase</keyword>
<feature type="domain" description="Helicase C-terminal" evidence="14">
    <location>
        <begin position="627"/>
        <end position="800"/>
    </location>
</feature>
<dbReference type="GO" id="GO:0005524">
    <property type="term" value="F:ATP binding"/>
    <property type="evidence" value="ECO:0007669"/>
    <property type="project" value="UniProtKB-KW"/>
</dbReference>
<keyword evidence="5" id="KW-0547">Nucleotide-binding</keyword>